<dbReference type="SUPFAM" id="SSF55961">
    <property type="entry name" value="Bet v1-like"/>
    <property type="match status" value="1"/>
</dbReference>
<dbReference type="CDD" id="cd07821">
    <property type="entry name" value="PYR_PYL_RCAR_like"/>
    <property type="match status" value="1"/>
</dbReference>
<dbReference type="Proteomes" id="UP001611383">
    <property type="component" value="Chromosome"/>
</dbReference>
<name>A0ABY9WI49_9BACT</name>
<evidence type="ECO:0000313" key="2">
    <source>
        <dbReference type="Proteomes" id="UP001611383"/>
    </source>
</evidence>
<organism evidence="1 2">
    <name type="scientific">Archangium minus</name>
    <dbReference type="NCBI Taxonomy" id="83450"/>
    <lineage>
        <taxon>Bacteria</taxon>
        <taxon>Pseudomonadati</taxon>
        <taxon>Myxococcota</taxon>
        <taxon>Myxococcia</taxon>
        <taxon>Myxococcales</taxon>
        <taxon>Cystobacterineae</taxon>
        <taxon>Archangiaceae</taxon>
        <taxon>Archangium</taxon>
    </lineage>
</organism>
<keyword evidence="2" id="KW-1185">Reference proteome</keyword>
<protein>
    <submittedName>
        <fullName evidence="1">SRPBCC family protein</fullName>
    </submittedName>
</protein>
<dbReference type="InterPro" id="IPR019587">
    <property type="entry name" value="Polyketide_cyclase/dehydratase"/>
</dbReference>
<gene>
    <name evidence="1" type="ORF">F0U60_03520</name>
</gene>
<dbReference type="EMBL" id="CP043494">
    <property type="protein sequence ID" value="WNG43265.1"/>
    <property type="molecule type" value="Genomic_DNA"/>
</dbReference>
<evidence type="ECO:0000313" key="1">
    <source>
        <dbReference type="EMBL" id="WNG43265.1"/>
    </source>
</evidence>
<dbReference type="Pfam" id="PF10604">
    <property type="entry name" value="Polyketide_cyc2"/>
    <property type="match status" value="1"/>
</dbReference>
<sequence length="141" mass="15340">MGTIRKEIVIPAPAEEVWRDVRDVGRAHERLTPGVLVDCRMEGDARIVTFANGMVVKERIVTIDDATMRVAYAVVGGPPAHHNASMQVVTEGPRTSRLVWISDFLPDEFAQVAAPLIEVGAEAMKKALGQQPDPSSQDRPG</sequence>
<reference evidence="1 2" key="1">
    <citation type="submission" date="2019-08" db="EMBL/GenBank/DDBJ databases">
        <title>Archangium and Cystobacter genomes.</title>
        <authorList>
            <person name="Chen I.-C.K."/>
            <person name="Wielgoss S."/>
        </authorList>
    </citation>
    <scope>NUCLEOTIDE SEQUENCE [LARGE SCALE GENOMIC DNA]</scope>
    <source>
        <strain evidence="1 2">Cbm 6</strain>
    </source>
</reference>
<dbReference type="Gene3D" id="3.30.530.20">
    <property type="match status" value="1"/>
</dbReference>
<proteinExistence type="predicted"/>
<dbReference type="InterPro" id="IPR023393">
    <property type="entry name" value="START-like_dom_sf"/>
</dbReference>
<accession>A0ABY9WI49</accession>
<dbReference type="RefSeq" id="WP_395813923.1">
    <property type="nucleotide sequence ID" value="NZ_CP043494.1"/>
</dbReference>